<feature type="domain" description="LRRNT" evidence="12">
    <location>
        <begin position="35"/>
        <end position="71"/>
    </location>
</feature>
<dbReference type="GO" id="GO:0038023">
    <property type="term" value="F:signaling receptor activity"/>
    <property type="evidence" value="ECO:0007669"/>
    <property type="project" value="TreeGrafter"/>
</dbReference>
<feature type="transmembrane region" description="Helical" evidence="10">
    <location>
        <begin position="208"/>
        <end position="229"/>
    </location>
</feature>
<keyword evidence="4 11" id="KW-0732">Signal</keyword>
<comment type="subcellular location">
    <subcellularLocation>
        <location evidence="1">Membrane</location>
        <topology evidence="1">Single-pass membrane protein</topology>
    </subcellularLocation>
</comment>
<evidence type="ECO:0000313" key="13">
    <source>
        <dbReference type="EMBL" id="TFK11136.1"/>
    </source>
</evidence>
<evidence type="ECO:0000313" key="14">
    <source>
        <dbReference type="Proteomes" id="UP000297703"/>
    </source>
</evidence>
<dbReference type="Gene3D" id="3.80.10.10">
    <property type="entry name" value="Ribonuclease Inhibitor"/>
    <property type="match status" value="1"/>
</dbReference>
<dbReference type="SUPFAM" id="SSF52058">
    <property type="entry name" value="L domain-like"/>
    <property type="match status" value="1"/>
</dbReference>
<evidence type="ECO:0000256" key="2">
    <source>
        <dbReference type="ARBA" id="ARBA00022614"/>
    </source>
</evidence>
<keyword evidence="7 10" id="KW-0472">Membrane</keyword>
<dbReference type="STRING" id="55544.A0A4D9ELK3"/>
<evidence type="ECO:0000256" key="10">
    <source>
        <dbReference type="SAM" id="Phobius"/>
    </source>
</evidence>
<dbReference type="Pfam" id="PF13855">
    <property type="entry name" value="LRR_8"/>
    <property type="match status" value="1"/>
</dbReference>
<dbReference type="Proteomes" id="UP000297703">
    <property type="component" value="Unassembled WGS sequence"/>
</dbReference>
<keyword evidence="8" id="KW-0325">Glycoprotein</keyword>
<evidence type="ECO:0000256" key="9">
    <source>
        <dbReference type="ARBA" id="ARBA00049658"/>
    </source>
</evidence>
<dbReference type="AlphaFoldDB" id="A0A4D9ELK3"/>
<evidence type="ECO:0000256" key="5">
    <source>
        <dbReference type="ARBA" id="ARBA00022737"/>
    </source>
</evidence>
<dbReference type="Pfam" id="PF00560">
    <property type="entry name" value="LRR_1"/>
    <property type="match status" value="1"/>
</dbReference>
<dbReference type="GO" id="GO:0005886">
    <property type="term" value="C:plasma membrane"/>
    <property type="evidence" value="ECO:0007669"/>
    <property type="project" value="TreeGrafter"/>
</dbReference>
<feature type="signal peptide" evidence="11">
    <location>
        <begin position="1"/>
        <end position="34"/>
    </location>
</feature>
<dbReference type="PANTHER" id="PTHR24365:SF541">
    <property type="entry name" value="PROTEIN TOLL-RELATED"/>
    <property type="match status" value="1"/>
</dbReference>
<evidence type="ECO:0000256" key="3">
    <source>
        <dbReference type="ARBA" id="ARBA00022692"/>
    </source>
</evidence>
<dbReference type="InterPro" id="IPR001611">
    <property type="entry name" value="Leu-rich_rpt"/>
</dbReference>
<dbReference type="PROSITE" id="PS51450">
    <property type="entry name" value="LRR"/>
    <property type="match status" value="2"/>
</dbReference>
<dbReference type="OrthoDB" id="6343311at2759"/>
<comment type="similarity">
    <text evidence="9">Belongs to the LRRC3 family.</text>
</comment>
<accession>A0A4D9ELK3</accession>
<gene>
    <name evidence="13" type="ORF">DR999_PMT05733</name>
</gene>
<reference evidence="13 14" key="1">
    <citation type="submission" date="2019-04" db="EMBL/GenBank/DDBJ databases">
        <title>Draft genome of the big-headed turtle Platysternon megacephalum.</title>
        <authorList>
            <person name="Gong S."/>
        </authorList>
    </citation>
    <scope>NUCLEOTIDE SEQUENCE [LARGE SCALE GENOMIC DNA]</scope>
    <source>
        <strain evidence="13">DO16091913</strain>
        <tissue evidence="13">Muscle</tissue>
    </source>
</reference>
<keyword evidence="3 10" id="KW-0812">Transmembrane</keyword>
<keyword evidence="2" id="KW-0433">Leucine-rich repeat</keyword>
<keyword evidence="6 10" id="KW-1133">Transmembrane helix</keyword>
<evidence type="ECO:0000256" key="7">
    <source>
        <dbReference type="ARBA" id="ARBA00023136"/>
    </source>
</evidence>
<dbReference type="EMBL" id="QXTE01000036">
    <property type="protein sequence ID" value="TFK11136.1"/>
    <property type="molecule type" value="Genomic_DNA"/>
</dbReference>
<proteinExistence type="inferred from homology"/>
<dbReference type="FunFam" id="3.80.10.10:FF:000069">
    <property type="entry name" value="leucine-rich repeat-containing protein 3B"/>
    <property type="match status" value="1"/>
</dbReference>
<evidence type="ECO:0000259" key="12">
    <source>
        <dbReference type="SMART" id="SM00013"/>
    </source>
</evidence>
<evidence type="ECO:0000256" key="11">
    <source>
        <dbReference type="SAM" id="SignalP"/>
    </source>
</evidence>
<sequence length="260" mass="29285">MIRMFLAHPATSLAQLSSTRVFFCLLLCIPPAWSSCPQPCQCTDHSGAMAVLCSSKHLDEIPKDIPKDAVFVKLDANKITQIPNNAFKHLNHLEELDLSRNAIEKIDMAAFRGVADGLRTLDLSNNLIQSIPKEALVKLNAKIRLSNNPWHCECALQEVLSEVKLDPESVNEITCQTSVREEYVGKPLIQVLDSGVNFCNIHQKTTDVAMFITMFGWFTMVITYVVYYVRHNQEDARKHLEYLKSLPSTQVPKETISTVL</sequence>
<dbReference type="SMART" id="SM00013">
    <property type="entry name" value="LRRNT"/>
    <property type="match status" value="1"/>
</dbReference>
<feature type="chain" id="PRO_5020036555" evidence="11">
    <location>
        <begin position="35"/>
        <end position="260"/>
    </location>
</feature>
<evidence type="ECO:0000256" key="8">
    <source>
        <dbReference type="ARBA" id="ARBA00023180"/>
    </source>
</evidence>
<dbReference type="InterPro" id="IPR003591">
    <property type="entry name" value="Leu-rich_rpt_typical-subtyp"/>
</dbReference>
<organism evidence="13 14">
    <name type="scientific">Platysternon megacephalum</name>
    <name type="common">big-headed turtle</name>
    <dbReference type="NCBI Taxonomy" id="55544"/>
    <lineage>
        <taxon>Eukaryota</taxon>
        <taxon>Metazoa</taxon>
        <taxon>Chordata</taxon>
        <taxon>Craniata</taxon>
        <taxon>Vertebrata</taxon>
        <taxon>Euteleostomi</taxon>
        <taxon>Archelosauria</taxon>
        <taxon>Testudinata</taxon>
        <taxon>Testudines</taxon>
        <taxon>Cryptodira</taxon>
        <taxon>Durocryptodira</taxon>
        <taxon>Testudinoidea</taxon>
        <taxon>Platysternidae</taxon>
        <taxon>Platysternon</taxon>
    </lineage>
</organism>
<keyword evidence="14" id="KW-1185">Reference proteome</keyword>
<keyword evidence="5" id="KW-0677">Repeat</keyword>
<evidence type="ECO:0000256" key="4">
    <source>
        <dbReference type="ARBA" id="ARBA00022729"/>
    </source>
</evidence>
<dbReference type="InterPro" id="IPR000372">
    <property type="entry name" value="LRRNT"/>
</dbReference>
<dbReference type="SMART" id="SM00369">
    <property type="entry name" value="LRR_TYP"/>
    <property type="match status" value="3"/>
</dbReference>
<protein>
    <submittedName>
        <fullName evidence="13">Leucine-rich repeat-containing protein 3</fullName>
    </submittedName>
</protein>
<dbReference type="GO" id="GO:0007165">
    <property type="term" value="P:signal transduction"/>
    <property type="evidence" value="ECO:0007669"/>
    <property type="project" value="TreeGrafter"/>
</dbReference>
<reference evidence="13 14" key="2">
    <citation type="submission" date="2019-04" db="EMBL/GenBank/DDBJ databases">
        <title>The genome sequence of big-headed turtle.</title>
        <authorList>
            <person name="Gong S."/>
        </authorList>
    </citation>
    <scope>NUCLEOTIDE SEQUENCE [LARGE SCALE GENOMIC DNA]</scope>
    <source>
        <strain evidence="13">DO16091913</strain>
        <tissue evidence="13">Muscle</tissue>
    </source>
</reference>
<name>A0A4D9ELK3_9SAUR</name>
<evidence type="ECO:0000256" key="1">
    <source>
        <dbReference type="ARBA" id="ARBA00004167"/>
    </source>
</evidence>
<evidence type="ECO:0000256" key="6">
    <source>
        <dbReference type="ARBA" id="ARBA00022989"/>
    </source>
</evidence>
<dbReference type="PANTHER" id="PTHR24365">
    <property type="entry name" value="TOLL-LIKE RECEPTOR"/>
    <property type="match status" value="1"/>
</dbReference>
<comment type="caution">
    <text evidence="13">The sequence shown here is derived from an EMBL/GenBank/DDBJ whole genome shotgun (WGS) entry which is preliminary data.</text>
</comment>
<dbReference type="Pfam" id="PF01462">
    <property type="entry name" value="LRRNT"/>
    <property type="match status" value="1"/>
</dbReference>
<dbReference type="InterPro" id="IPR032675">
    <property type="entry name" value="LRR_dom_sf"/>
</dbReference>